<protein>
    <recommendedName>
        <fullName evidence="4">WxL domain-containing protein</fullName>
    </recommendedName>
</protein>
<organism evidence="2 3">
    <name type="scientific">Streptosporangium album</name>
    <dbReference type="NCBI Taxonomy" id="47479"/>
    <lineage>
        <taxon>Bacteria</taxon>
        <taxon>Bacillati</taxon>
        <taxon>Actinomycetota</taxon>
        <taxon>Actinomycetes</taxon>
        <taxon>Streptosporangiales</taxon>
        <taxon>Streptosporangiaceae</taxon>
        <taxon>Streptosporangium</taxon>
    </lineage>
</organism>
<dbReference type="AlphaFoldDB" id="A0A7W7RQW1"/>
<keyword evidence="1" id="KW-0732">Signal</keyword>
<reference evidence="2 3" key="1">
    <citation type="submission" date="2020-08" db="EMBL/GenBank/DDBJ databases">
        <title>Sequencing the genomes of 1000 actinobacteria strains.</title>
        <authorList>
            <person name="Klenk H.-P."/>
        </authorList>
    </citation>
    <scope>NUCLEOTIDE SEQUENCE [LARGE SCALE GENOMIC DNA]</scope>
    <source>
        <strain evidence="2 3">DSM 43023</strain>
    </source>
</reference>
<sequence>MRKPFLRLAAVAAAGLGLVAATALPALAVDTVVTFSITTAGITISAPGSASLGSVASGAASVSGQIGPVTVTDDRGTLNGSWNATVISTDFTTGGATGPETIPNINVTYAPGPATATTGTGTFTPGPGGIINVPRVAFTGTELVGDNTATWNPTLTVTIPSATVAGTYSGTVTHSVG</sequence>
<feature type="signal peptide" evidence="1">
    <location>
        <begin position="1"/>
        <end position="28"/>
    </location>
</feature>
<comment type="caution">
    <text evidence="2">The sequence shown here is derived from an EMBL/GenBank/DDBJ whole genome shotgun (WGS) entry which is preliminary data.</text>
</comment>
<proteinExistence type="predicted"/>
<name>A0A7W7RQW1_9ACTN</name>
<dbReference type="Proteomes" id="UP000534286">
    <property type="component" value="Unassembled WGS sequence"/>
</dbReference>
<gene>
    <name evidence="2" type="ORF">FHR32_000283</name>
</gene>
<accession>A0A7W7RQW1</accession>
<dbReference type="RefSeq" id="WP_184752260.1">
    <property type="nucleotide sequence ID" value="NZ_BAABEK010000084.1"/>
</dbReference>
<keyword evidence="3" id="KW-1185">Reference proteome</keyword>
<evidence type="ECO:0008006" key="4">
    <source>
        <dbReference type="Google" id="ProtNLM"/>
    </source>
</evidence>
<evidence type="ECO:0000313" key="2">
    <source>
        <dbReference type="EMBL" id="MBB4935978.1"/>
    </source>
</evidence>
<feature type="chain" id="PRO_5031089186" description="WxL domain-containing protein" evidence="1">
    <location>
        <begin position="29"/>
        <end position="177"/>
    </location>
</feature>
<evidence type="ECO:0000256" key="1">
    <source>
        <dbReference type="SAM" id="SignalP"/>
    </source>
</evidence>
<evidence type="ECO:0000313" key="3">
    <source>
        <dbReference type="Proteomes" id="UP000534286"/>
    </source>
</evidence>
<dbReference type="EMBL" id="JACHJU010000001">
    <property type="protein sequence ID" value="MBB4935978.1"/>
    <property type="molecule type" value="Genomic_DNA"/>
</dbReference>